<gene>
    <name evidence="3" type="ORF">A3D77_07985</name>
</gene>
<dbReference type="GO" id="GO:0005524">
    <property type="term" value="F:ATP binding"/>
    <property type="evidence" value="ECO:0007669"/>
    <property type="project" value="InterPro"/>
</dbReference>
<evidence type="ECO:0000313" key="3">
    <source>
        <dbReference type="EMBL" id="OGG12873.1"/>
    </source>
</evidence>
<protein>
    <recommendedName>
        <fullName evidence="2">GHMP kinase N-terminal domain-containing protein</fullName>
    </recommendedName>
</protein>
<dbReference type="InterPro" id="IPR006204">
    <property type="entry name" value="GHMP_kinase_N_dom"/>
</dbReference>
<dbReference type="InterPro" id="IPR012043">
    <property type="entry name" value="PoK"/>
</dbReference>
<accession>A0A1F5ZKI1</accession>
<name>A0A1F5ZKI1_9BACT</name>
<dbReference type="EMBL" id="MFJL01000040">
    <property type="protein sequence ID" value="OGG12873.1"/>
    <property type="molecule type" value="Genomic_DNA"/>
</dbReference>
<dbReference type="PANTHER" id="PTHR42282">
    <property type="entry name" value="PANTOATE KINASE-RELATED"/>
    <property type="match status" value="1"/>
</dbReference>
<dbReference type="PIRSF" id="PIRSF016896">
    <property type="entry name" value="GHMP_arc_MJ0969"/>
    <property type="match status" value="1"/>
</dbReference>
<evidence type="ECO:0000313" key="4">
    <source>
        <dbReference type="Proteomes" id="UP000176923"/>
    </source>
</evidence>
<dbReference type="STRING" id="1798382.A3D77_07985"/>
<comment type="caution">
    <text evidence="3">The sequence shown here is derived from an EMBL/GenBank/DDBJ whole genome shotgun (WGS) entry which is preliminary data.</text>
</comment>
<reference evidence="3 4" key="1">
    <citation type="journal article" date="2016" name="Nat. Commun.">
        <title>Thousands of microbial genomes shed light on interconnected biogeochemical processes in an aquifer system.</title>
        <authorList>
            <person name="Anantharaman K."/>
            <person name="Brown C.T."/>
            <person name="Hug L.A."/>
            <person name="Sharon I."/>
            <person name="Castelle C.J."/>
            <person name="Probst A.J."/>
            <person name="Thomas B.C."/>
            <person name="Singh A."/>
            <person name="Wilkins M.J."/>
            <person name="Karaoz U."/>
            <person name="Brodie E.L."/>
            <person name="Williams K.H."/>
            <person name="Hubbard S.S."/>
            <person name="Banfield J.F."/>
        </authorList>
    </citation>
    <scope>NUCLEOTIDE SEQUENCE [LARGE SCALE GENOMIC DNA]</scope>
</reference>
<dbReference type="Proteomes" id="UP000176923">
    <property type="component" value="Unassembled WGS sequence"/>
</dbReference>
<sequence>MEKRVIFSIPAALSFIFKKIKNRATLKTGSVGVGCTINKKVKAVVEKSEKFCVFLNGKEISFPTVYDAVRSITNIPMTIYLTSSLPLGYGFGTSGASALASVFAVNKLLNLTIQNKKLIEYAHISEIKNGTGLGTVGTVSTGGFLIKSSAGIPFDYHTLPFTGKKLYAVLIDRLPTSSIIKNEQKLDKIEKAANISLEKIKNLKNVTLEEILDISYEFVSASSLISDTRVHDVIDKIRQRNGHATMAILGNVVITTQRPTFTVPYDIETLTITN</sequence>
<dbReference type="Pfam" id="PF00288">
    <property type="entry name" value="GHMP_kinases_N"/>
    <property type="match status" value="1"/>
</dbReference>
<dbReference type="InterPro" id="IPR014721">
    <property type="entry name" value="Ribsml_uS5_D2-typ_fold_subgr"/>
</dbReference>
<keyword evidence="1" id="KW-0808">Transferase</keyword>
<organism evidence="3 4">
    <name type="scientific">Candidatus Gottesmanbacteria bacterium RIFCSPHIGHO2_02_FULL_39_11</name>
    <dbReference type="NCBI Taxonomy" id="1798382"/>
    <lineage>
        <taxon>Bacteria</taxon>
        <taxon>Candidatus Gottesmaniibacteriota</taxon>
    </lineage>
</organism>
<dbReference type="Gene3D" id="3.30.230.10">
    <property type="match status" value="1"/>
</dbReference>
<dbReference type="InterPro" id="IPR020568">
    <property type="entry name" value="Ribosomal_Su5_D2-typ_SF"/>
</dbReference>
<dbReference type="PANTHER" id="PTHR42282:SF1">
    <property type="entry name" value="PANTOATE KINASE"/>
    <property type="match status" value="1"/>
</dbReference>
<evidence type="ECO:0000259" key="2">
    <source>
        <dbReference type="Pfam" id="PF00288"/>
    </source>
</evidence>
<proteinExistence type="predicted"/>
<evidence type="ECO:0000256" key="1">
    <source>
        <dbReference type="ARBA" id="ARBA00022777"/>
    </source>
</evidence>
<dbReference type="GO" id="GO:0016301">
    <property type="term" value="F:kinase activity"/>
    <property type="evidence" value="ECO:0007669"/>
    <property type="project" value="UniProtKB-KW"/>
</dbReference>
<feature type="domain" description="GHMP kinase N-terminal" evidence="2">
    <location>
        <begin position="74"/>
        <end position="129"/>
    </location>
</feature>
<dbReference type="AlphaFoldDB" id="A0A1F5ZKI1"/>
<dbReference type="SUPFAM" id="SSF54211">
    <property type="entry name" value="Ribosomal protein S5 domain 2-like"/>
    <property type="match status" value="1"/>
</dbReference>
<keyword evidence="1" id="KW-0418">Kinase</keyword>